<dbReference type="InterPro" id="IPR027304">
    <property type="entry name" value="Trigger_fact/SurA_dom_sf"/>
</dbReference>
<keyword evidence="4 12" id="KW-0812">Transmembrane</keyword>
<dbReference type="PROSITE" id="PS50198">
    <property type="entry name" value="PPIC_PPIASE_2"/>
    <property type="match status" value="1"/>
</dbReference>
<evidence type="ECO:0000256" key="9">
    <source>
        <dbReference type="ARBA" id="ARBA00040743"/>
    </source>
</evidence>
<evidence type="ECO:0000256" key="1">
    <source>
        <dbReference type="ARBA" id="ARBA00004382"/>
    </source>
</evidence>
<keyword evidence="6 12" id="KW-0472">Membrane</keyword>
<keyword evidence="15" id="KW-1185">Reference proteome</keyword>
<keyword evidence="11" id="KW-0697">Rotamase</keyword>
<dbReference type="RefSeq" id="WP_167185298.1">
    <property type="nucleotide sequence ID" value="NZ_JAASQL010000001.1"/>
</dbReference>
<dbReference type="SUPFAM" id="SSF54534">
    <property type="entry name" value="FKBP-like"/>
    <property type="match status" value="1"/>
</dbReference>
<dbReference type="SUPFAM" id="SSF109998">
    <property type="entry name" value="Triger factor/SurA peptide-binding domain-like"/>
    <property type="match status" value="1"/>
</dbReference>
<dbReference type="InterPro" id="IPR000297">
    <property type="entry name" value="PPIase_PpiC"/>
</dbReference>
<evidence type="ECO:0000256" key="5">
    <source>
        <dbReference type="ARBA" id="ARBA00022989"/>
    </source>
</evidence>
<evidence type="ECO:0000259" key="13">
    <source>
        <dbReference type="PROSITE" id="PS50198"/>
    </source>
</evidence>
<evidence type="ECO:0000313" key="14">
    <source>
        <dbReference type="EMBL" id="NIJ44737.1"/>
    </source>
</evidence>
<dbReference type="Proteomes" id="UP000745859">
    <property type="component" value="Unassembled WGS sequence"/>
</dbReference>
<keyword evidence="5 12" id="KW-1133">Transmembrane helix</keyword>
<evidence type="ECO:0000256" key="12">
    <source>
        <dbReference type="SAM" id="Phobius"/>
    </source>
</evidence>
<keyword evidence="11 14" id="KW-0413">Isomerase</keyword>
<dbReference type="InterPro" id="IPR023058">
    <property type="entry name" value="PPIase_PpiC_CS"/>
</dbReference>
<dbReference type="InterPro" id="IPR052029">
    <property type="entry name" value="PpiD_chaperone"/>
</dbReference>
<evidence type="ECO:0000256" key="6">
    <source>
        <dbReference type="ARBA" id="ARBA00023136"/>
    </source>
</evidence>
<dbReference type="Gene3D" id="3.10.50.40">
    <property type="match status" value="1"/>
</dbReference>
<feature type="transmembrane region" description="Helical" evidence="12">
    <location>
        <begin position="12"/>
        <end position="29"/>
    </location>
</feature>
<keyword evidence="2" id="KW-1003">Cell membrane</keyword>
<evidence type="ECO:0000256" key="10">
    <source>
        <dbReference type="ARBA" id="ARBA00042775"/>
    </source>
</evidence>
<accession>A0ABX0U7A7</accession>
<dbReference type="PANTHER" id="PTHR47529:SF1">
    <property type="entry name" value="PERIPLASMIC CHAPERONE PPID"/>
    <property type="match status" value="1"/>
</dbReference>
<dbReference type="Pfam" id="PF13616">
    <property type="entry name" value="Rotamase_3"/>
    <property type="match status" value="1"/>
</dbReference>
<evidence type="ECO:0000256" key="7">
    <source>
        <dbReference type="ARBA" id="ARBA00023186"/>
    </source>
</evidence>
<protein>
    <recommendedName>
        <fullName evidence="9">Periplasmic chaperone PpiD</fullName>
    </recommendedName>
    <alternativeName>
        <fullName evidence="10">Periplasmic folding chaperone</fullName>
    </alternativeName>
</protein>
<dbReference type="GO" id="GO:0003755">
    <property type="term" value="F:peptidyl-prolyl cis-trans isomerase activity"/>
    <property type="evidence" value="ECO:0007669"/>
    <property type="project" value="UniProtKB-EC"/>
</dbReference>
<evidence type="ECO:0000256" key="4">
    <source>
        <dbReference type="ARBA" id="ARBA00022692"/>
    </source>
</evidence>
<evidence type="ECO:0000256" key="3">
    <source>
        <dbReference type="ARBA" id="ARBA00022519"/>
    </source>
</evidence>
<feature type="domain" description="PpiC" evidence="13">
    <location>
        <begin position="354"/>
        <end position="461"/>
    </location>
</feature>
<comment type="caution">
    <text evidence="14">The sequence shown here is derived from an EMBL/GenBank/DDBJ whole genome shotgun (WGS) entry which is preliminary data.</text>
</comment>
<keyword evidence="7" id="KW-0143">Chaperone</keyword>
<evidence type="ECO:0000256" key="2">
    <source>
        <dbReference type="ARBA" id="ARBA00022475"/>
    </source>
</evidence>
<name>A0ABX0U7A7_9FLAO</name>
<comment type="subcellular location">
    <subcellularLocation>
        <location evidence="1">Cell inner membrane</location>
        <topology evidence="1">Single-pass type II membrane protein</topology>
        <orientation evidence="1">Periplasmic side</orientation>
    </subcellularLocation>
</comment>
<evidence type="ECO:0000256" key="11">
    <source>
        <dbReference type="PROSITE-ProRule" id="PRU00278"/>
    </source>
</evidence>
<evidence type="ECO:0000313" key="15">
    <source>
        <dbReference type="Proteomes" id="UP000745859"/>
    </source>
</evidence>
<keyword evidence="3" id="KW-0997">Cell inner membrane</keyword>
<dbReference type="EMBL" id="JAASQL010000001">
    <property type="protein sequence ID" value="NIJ44737.1"/>
    <property type="molecule type" value="Genomic_DNA"/>
</dbReference>
<dbReference type="PANTHER" id="PTHR47529">
    <property type="entry name" value="PEPTIDYL-PROLYL CIS-TRANS ISOMERASE D"/>
    <property type="match status" value="1"/>
</dbReference>
<sequence length="715" mass="78877">MAILSKIRDRSGFLIIVIGLAMFSFVVSPKDIIDFFSNKNSDIIGEVNGKEITYKEFATRVENAKTQGGQSSYGTLTIENMVWNQIVSEKIYESKLEEAGVIVGEGEIWQAIITSPQVTNSPQFKNAQGVFDENLLKEYIANLEADKTANGQASLQGWLSYEKAVKQNLLTQAYNELINVGVTVQEQEAVNDYVLNNTKVSADYVYLPFSSVDNTEVKVTKDEVANYIKEHASLYGTEETRDVKLVKFSFQASKEDEAEIKQSLAKLVEDKEEYNKISKTTEVVKGFKNTTDAYLFADEIGSDLPLENRFQTESEIPTVIKEEITNGTKGAVVGPYKFSKYYKLTKIIDTQKLPDSVNASHILINFVGAQSAQQNTTRTMADAQKLADSILAVVKKSPRKFADLAKNYSIDPGSASKGGDLGWFAYRSMVPEFRDFCFENNKGDIGVVRTNFGFHVIKIENQKDFNQAYKLATISRKIEASETTENKTFEQAELFANALRNGEDFDALAKEKGYSVSPVNGLKALDVYVGSVGENRRIVKWAFEEGTEINATQRFDLDEKGYAVVSLAGKQEKGVKSATSAFSQVEPILIKEKKATILKAKMEAGSIEAIAKANNVEVASFNNVTIGAPTITGVGIEPAVVSVASVTSPNNLVKEVVGNKGVFAIVTKTVNKPKEEEAKSNIETASSQLKSAVSRQLFTGLKENVEIKDYRASRY</sequence>
<dbReference type="PROSITE" id="PS01096">
    <property type="entry name" value="PPIC_PPIASE_1"/>
    <property type="match status" value="1"/>
</dbReference>
<proteinExistence type="inferred from homology"/>
<reference evidence="14 15" key="1">
    <citation type="submission" date="2020-03" db="EMBL/GenBank/DDBJ databases">
        <title>Genomic Encyclopedia of Type Strains, Phase IV (KMG-IV): sequencing the most valuable type-strain genomes for metagenomic binning, comparative biology and taxonomic classification.</title>
        <authorList>
            <person name="Goeker M."/>
        </authorList>
    </citation>
    <scope>NUCLEOTIDE SEQUENCE [LARGE SCALE GENOMIC DNA]</scope>
    <source>
        <strain evidence="14 15">DSM 101599</strain>
    </source>
</reference>
<dbReference type="InterPro" id="IPR046357">
    <property type="entry name" value="PPIase_dom_sf"/>
</dbReference>
<dbReference type="Pfam" id="PF13623">
    <property type="entry name" value="SurA_N_2"/>
    <property type="match status" value="1"/>
</dbReference>
<evidence type="ECO:0000256" key="8">
    <source>
        <dbReference type="ARBA" id="ARBA00038408"/>
    </source>
</evidence>
<comment type="similarity">
    <text evidence="8">Belongs to the PpiD chaperone family.</text>
</comment>
<organism evidence="14 15">
    <name type="scientific">Wenyingzhuangia heitensis</name>
    <dbReference type="NCBI Taxonomy" id="1487859"/>
    <lineage>
        <taxon>Bacteria</taxon>
        <taxon>Pseudomonadati</taxon>
        <taxon>Bacteroidota</taxon>
        <taxon>Flavobacteriia</taxon>
        <taxon>Flavobacteriales</taxon>
        <taxon>Flavobacteriaceae</taxon>
        <taxon>Wenyingzhuangia</taxon>
    </lineage>
</organism>
<gene>
    <name evidence="14" type="ORF">FHR24_001176</name>
</gene>